<dbReference type="AlphaFoldDB" id="A0A7L5E4U5"/>
<keyword evidence="3" id="KW-1185">Reference proteome</keyword>
<gene>
    <name evidence="2" type="ORF">HH214_13245</name>
</gene>
<reference evidence="2 3" key="1">
    <citation type="submission" date="2020-04" db="EMBL/GenBank/DDBJ databases">
        <title>Genome sequencing of novel species.</title>
        <authorList>
            <person name="Heo J."/>
            <person name="Kim S.-J."/>
            <person name="Kim J.-S."/>
            <person name="Hong S.-B."/>
            <person name="Kwon S.-W."/>
        </authorList>
    </citation>
    <scope>NUCLEOTIDE SEQUENCE [LARGE SCALE GENOMIC DNA]</scope>
    <source>
        <strain evidence="2 3">F39-2</strain>
    </source>
</reference>
<keyword evidence="1" id="KW-0812">Transmembrane</keyword>
<organism evidence="2 3">
    <name type="scientific">Mucilaginibacter robiniae</name>
    <dbReference type="NCBI Taxonomy" id="2728022"/>
    <lineage>
        <taxon>Bacteria</taxon>
        <taxon>Pseudomonadati</taxon>
        <taxon>Bacteroidota</taxon>
        <taxon>Sphingobacteriia</taxon>
        <taxon>Sphingobacteriales</taxon>
        <taxon>Sphingobacteriaceae</taxon>
        <taxon>Mucilaginibacter</taxon>
    </lineage>
</organism>
<dbReference type="EMBL" id="CP051682">
    <property type="protein sequence ID" value="QJD96764.1"/>
    <property type="molecule type" value="Genomic_DNA"/>
</dbReference>
<dbReference type="KEGG" id="mrob:HH214_13245"/>
<protein>
    <submittedName>
        <fullName evidence="2">Uncharacterized protein</fullName>
    </submittedName>
</protein>
<dbReference type="RefSeq" id="WP_169608356.1">
    <property type="nucleotide sequence ID" value="NZ_CP051682.1"/>
</dbReference>
<sequence>MKTTVKILLAFVALMLSGYLCELGYGDPSNPRWLGMLEFFGGILLGMAIIGYVLVKFVDAVRRL</sequence>
<name>A0A7L5E4U5_9SPHI</name>
<evidence type="ECO:0000313" key="3">
    <source>
        <dbReference type="Proteomes" id="UP000503278"/>
    </source>
</evidence>
<keyword evidence="1" id="KW-0472">Membrane</keyword>
<dbReference type="Proteomes" id="UP000503278">
    <property type="component" value="Chromosome"/>
</dbReference>
<evidence type="ECO:0000313" key="2">
    <source>
        <dbReference type="EMBL" id="QJD96764.1"/>
    </source>
</evidence>
<evidence type="ECO:0000256" key="1">
    <source>
        <dbReference type="SAM" id="Phobius"/>
    </source>
</evidence>
<feature type="transmembrane region" description="Helical" evidence="1">
    <location>
        <begin position="33"/>
        <end position="55"/>
    </location>
</feature>
<accession>A0A7L5E4U5</accession>
<keyword evidence="1" id="KW-1133">Transmembrane helix</keyword>
<proteinExistence type="predicted"/>